<keyword evidence="4" id="KW-0479">Metal-binding</keyword>
<dbReference type="InterPro" id="IPR036010">
    <property type="entry name" value="2Fe-2S_ferredoxin-like_sf"/>
</dbReference>
<dbReference type="Pfam" id="PF00111">
    <property type="entry name" value="Fer2"/>
    <property type="match status" value="1"/>
</dbReference>
<dbReference type="EMBL" id="PVLQ01000071">
    <property type="protein sequence ID" value="PRD64391.1"/>
    <property type="molecule type" value="Genomic_DNA"/>
</dbReference>
<dbReference type="GO" id="GO:0051537">
    <property type="term" value="F:2 iron, 2 sulfur cluster binding"/>
    <property type="evidence" value="ECO:0007669"/>
    <property type="project" value="UniProtKB-KW"/>
</dbReference>
<accession>A0A2S9K1T5</accession>
<feature type="domain" description="2Fe-2S ferredoxin-type" evidence="9">
    <location>
        <begin position="1"/>
        <end position="98"/>
    </location>
</feature>
<keyword evidence="3" id="KW-0001">2Fe-2S</keyword>
<sequence>MTTESNQQPAVFKGLLQETGSAFAAPADQRLFASMRQAGIDWPVSCRNGTCRTCIGQLLEGQVAYDIPWPGLSLEEKRDGYCLPCIARPLGDLVIQRA</sequence>
<proteinExistence type="inferred from homology"/>
<evidence type="ECO:0000256" key="2">
    <source>
        <dbReference type="ARBA" id="ARBA00022448"/>
    </source>
</evidence>
<keyword evidence="7" id="KW-0411">Iron-sulfur</keyword>
<evidence type="ECO:0000256" key="8">
    <source>
        <dbReference type="ARBA" id="ARBA00034078"/>
    </source>
</evidence>
<organism evidence="10 11">
    <name type="scientific">Malikia granosa</name>
    <dbReference type="NCBI Taxonomy" id="263067"/>
    <lineage>
        <taxon>Bacteria</taxon>
        <taxon>Pseudomonadati</taxon>
        <taxon>Pseudomonadota</taxon>
        <taxon>Betaproteobacteria</taxon>
        <taxon>Burkholderiales</taxon>
        <taxon>Comamonadaceae</taxon>
        <taxon>Malikia</taxon>
    </lineage>
</organism>
<gene>
    <name evidence="10" type="ORF">C6P64_14725</name>
</gene>
<dbReference type="OrthoDB" id="9806195at2"/>
<evidence type="ECO:0000313" key="10">
    <source>
        <dbReference type="EMBL" id="PRD64391.1"/>
    </source>
</evidence>
<dbReference type="PROSITE" id="PS51085">
    <property type="entry name" value="2FE2S_FER_2"/>
    <property type="match status" value="1"/>
</dbReference>
<comment type="cofactor">
    <cofactor evidence="8">
        <name>[2Fe-2S] cluster</name>
        <dbReference type="ChEBI" id="CHEBI:190135"/>
    </cofactor>
</comment>
<dbReference type="InterPro" id="IPR012675">
    <property type="entry name" value="Beta-grasp_dom_sf"/>
</dbReference>
<dbReference type="CDD" id="cd00207">
    <property type="entry name" value="fer2"/>
    <property type="match status" value="1"/>
</dbReference>
<evidence type="ECO:0000313" key="11">
    <source>
        <dbReference type="Proteomes" id="UP000238589"/>
    </source>
</evidence>
<evidence type="ECO:0000256" key="6">
    <source>
        <dbReference type="ARBA" id="ARBA00023004"/>
    </source>
</evidence>
<evidence type="ECO:0000256" key="5">
    <source>
        <dbReference type="ARBA" id="ARBA00022982"/>
    </source>
</evidence>
<evidence type="ECO:0000256" key="3">
    <source>
        <dbReference type="ARBA" id="ARBA00022714"/>
    </source>
</evidence>
<dbReference type="PANTHER" id="PTHR43112">
    <property type="entry name" value="FERREDOXIN"/>
    <property type="match status" value="1"/>
</dbReference>
<evidence type="ECO:0000256" key="7">
    <source>
        <dbReference type="ARBA" id="ARBA00023014"/>
    </source>
</evidence>
<dbReference type="SUPFAM" id="SSF54292">
    <property type="entry name" value="2Fe-2S ferredoxin-like"/>
    <property type="match status" value="1"/>
</dbReference>
<evidence type="ECO:0000259" key="9">
    <source>
        <dbReference type="PROSITE" id="PS51085"/>
    </source>
</evidence>
<dbReference type="PANTHER" id="PTHR43112:SF3">
    <property type="entry name" value="FERREDOXIN-2, CHLOROPLASTIC"/>
    <property type="match status" value="1"/>
</dbReference>
<comment type="similarity">
    <text evidence="1">Belongs to the 2Fe2S plant-type ferredoxin family.</text>
</comment>
<keyword evidence="2" id="KW-0813">Transport</keyword>
<dbReference type="InterPro" id="IPR001041">
    <property type="entry name" value="2Fe-2S_ferredoxin-type"/>
</dbReference>
<evidence type="ECO:0000256" key="1">
    <source>
        <dbReference type="ARBA" id="ARBA00007874"/>
    </source>
</evidence>
<dbReference type="RefSeq" id="WP_105749315.1">
    <property type="nucleotide sequence ID" value="NZ_PVLQ01000071.1"/>
</dbReference>
<dbReference type="GO" id="GO:0046872">
    <property type="term" value="F:metal ion binding"/>
    <property type="evidence" value="ECO:0007669"/>
    <property type="project" value="UniProtKB-KW"/>
</dbReference>
<dbReference type="AlphaFoldDB" id="A0A2S9K1T5"/>
<keyword evidence="6" id="KW-0408">Iron</keyword>
<comment type="caution">
    <text evidence="10">The sequence shown here is derived from an EMBL/GenBank/DDBJ whole genome shotgun (WGS) entry which is preliminary data.</text>
</comment>
<keyword evidence="5" id="KW-0249">Electron transport</keyword>
<protein>
    <submittedName>
        <fullName evidence="10">Ferredoxin</fullName>
    </submittedName>
</protein>
<dbReference type="Proteomes" id="UP000238589">
    <property type="component" value="Unassembled WGS sequence"/>
</dbReference>
<dbReference type="Gene3D" id="3.10.20.30">
    <property type="match status" value="1"/>
</dbReference>
<keyword evidence="11" id="KW-1185">Reference proteome</keyword>
<reference evidence="10 11" key="1">
    <citation type="submission" date="2018-03" db="EMBL/GenBank/DDBJ databases">
        <title>Comparative genomics illustrates the genes involved in a hyperalkaliphilic mechanisms of Serpentinomonas isolated from highly-alkaline calcium-rich serpentinized springs.</title>
        <authorList>
            <person name="Suzuki S."/>
            <person name="Ishii S."/>
            <person name="Walworth N."/>
            <person name="Bird L."/>
            <person name="Kuenen J.G."/>
            <person name="Nealson K.H."/>
        </authorList>
    </citation>
    <scope>NUCLEOTIDE SEQUENCE [LARGE SCALE GENOMIC DNA]</scope>
    <source>
        <strain evidence="10 11">P1</strain>
    </source>
</reference>
<name>A0A2S9K1T5_9BURK</name>
<evidence type="ECO:0000256" key="4">
    <source>
        <dbReference type="ARBA" id="ARBA00022723"/>
    </source>
</evidence>